<dbReference type="InterPro" id="IPR042100">
    <property type="entry name" value="Bug_dom1"/>
</dbReference>
<organism evidence="3 4">
    <name type="scientific">Ramlibacter montanisoli</name>
    <dbReference type="NCBI Taxonomy" id="2732512"/>
    <lineage>
        <taxon>Bacteria</taxon>
        <taxon>Pseudomonadati</taxon>
        <taxon>Pseudomonadota</taxon>
        <taxon>Betaproteobacteria</taxon>
        <taxon>Burkholderiales</taxon>
        <taxon>Comamonadaceae</taxon>
        <taxon>Ramlibacter</taxon>
    </lineage>
</organism>
<dbReference type="AlphaFoldDB" id="A0A849KAC9"/>
<keyword evidence="2" id="KW-0732">Signal</keyword>
<dbReference type="RefSeq" id="WP_171556817.1">
    <property type="nucleotide sequence ID" value="NZ_JABFCS010000001.1"/>
</dbReference>
<dbReference type="EMBL" id="JABFCS010000001">
    <property type="protein sequence ID" value="NNU42456.1"/>
    <property type="molecule type" value="Genomic_DNA"/>
</dbReference>
<protein>
    <submittedName>
        <fullName evidence="3">Tripartite tricarboxylate transporter substrate binding protein</fullName>
    </submittedName>
</protein>
<dbReference type="Proteomes" id="UP000552954">
    <property type="component" value="Unassembled WGS sequence"/>
</dbReference>
<sequence length="326" mass="34358">MTRAPTPISRRMLLAALAALGLPAHAQLWPARPLRIIVPYPTGGISDLVARAMAERLAAQLGQPVVVENKAGASGTIGMDALAKAPADGYTLAFSAISPIALSPALGKVPYDPERDFTPVASAMVSPVLLLATSALAARDFGELVARARDWPDTIRWATSGQASLGHLMLEQLQAAAKLRMVHIPYKGGGQQITDALGGQFEVLSVNTSPVLMEHIRAGRLRPLAVGGPRRLDSLPQVPTLAELGHPAANLASHFGVFAPGNLPVRLLDRLNSEVNTALEHPDVRGRLLASQNVPTGGTAREFARQIASEADNTARVVRAANIKAE</sequence>
<comment type="similarity">
    <text evidence="1">Belongs to the UPF0065 (bug) family.</text>
</comment>
<dbReference type="CDD" id="cd07012">
    <property type="entry name" value="PBP2_Bug_TTT"/>
    <property type="match status" value="1"/>
</dbReference>
<keyword evidence="4" id="KW-1185">Reference proteome</keyword>
<dbReference type="Gene3D" id="3.40.190.10">
    <property type="entry name" value="Periplasmic binding protein-like II"/>
    <property type="match status" value="1"/>
</dbReference>
<reference evidence="3 4" key="2">
    <citation type="submission" date="2020-06" db="EMBL/GenBank/DDBJ databases">
        <title>Ramlibacter rhizophilus sp. nov., isolated from rhizosphere soil of national flower Mugunghwa from South Korea.</title>
        <authorList>
            <person name="Zheng-Fei Y."/>
            <person name="Huan T."/>
        </authorList>
    </citation>
    <scope>NUCLEOTIDE SEQUENCE [LARGE SCALE GENOMIC DNA]</scope>
    <source>
        <strain evidence="3 4">B156</strain>
    </source>
</reference>
<dbReference type="PANTHER" id="PTHR42928">
    <property type="entry name" value="TRICARBOXYLATE-BINDING PROTEIN"/>
    <property type="match status" value="1"/>
</dbReference>
<feature type="chain" id="PRO_5033022611" evidence="2">
    <location>
        <begin position="27"/>
        <end position="326"/>
    </location>
</feature>
<name>A0A849KAC9_9BURK</name>
<dbReference type="Pfam" id="PF03401">
    <property type="entry name" value="TctC"/>
    <property type="match status" value="1"/>
</dbReference>
<accession>A0A849KAC9</accession>
<reference evidence="3 4" key="1">
    <citation type="submission" date="2020-05" db="EMBL/GenBank/DDBJ databases">
        <authorList>
            <person name="Khan S.A."/>
            <person name="Jeon C.O."/>
            <person name="Chun B.H."/>
        </authorList>
    </citation>
    <scope>NUCLEOTIDE SEQUENCE [LARGE SCALE GENOMIC DNA]</scope>
    <source>
        <strain evidence="3 4">B156</strain>
    </source>
</reference>
<dbReference type="PIRSF" id="PIRSF017082">
    <property type="entry name" value="YflP"/>
    <property type="match status" value="1"/>
</dbReference>
<evidence type="ECO:0000313" key="3">
    <source>
        <dbReference type="EMBL" id="NNU42456.1"/>
    </source>
</evidence>
<feature type="signal peptide" evidence="2">
    <location>
        <begin position="1"/>
        <end position="26"/>
    </location>
</feature>
<dbReference type="InterPro" id="IPR005064">
    <property type="entry name" value="BUG"/>
</dbReference>
<dbReference type="PANTHER" id="PTHR42928:SF5">
    <property type="entry name" value="BLR1237 PROTEIN"/>
    <property type="match status" value="1"/>
</dbReference>
<proteinExistence type="inferred from homology"/>
<comment type="caution">
    <text evidence="3">The sequence shown here is derived from an EMBL/GenBank/DDBJ whole genome shotgun (WGS) entry which is preliminary data.</text>
</comment>
<evidence type="ECO:0000313" key="4">
    <source>
        <dbReference type="Proteomes" id="UP000552954"/>
    </source>
</evidence>
<gene>
    <name evidence="3" type="ORF">HK415_03685</name>
</gene>
<evidence type="ECO:0000256" key="2">
    <source>
        <dbReference type="SAM" id="SignalP"/>
    </source>
</evidence>
<dbReference type="Gene3D" id="3.40.190.150">
    <property type="entry name" value="Bordetella uptake gene, domain 1"/>
    <property type="match status" value="1"/>
</dbReference>
<evidence type="ECO:0000256" key="1">
    <source>
        <dbReference type="ARBA" id="ARBA00006987"/>
    </source>
</evidence>